<dbReference type="Pfam" id="PF00091">
    <property type="entry name" value="Tubulin"/>
    <property type="match status" value="1"/>
</dbReference>
<dbReference type="GO" id="GO:0007017">
    <property type="term" value="P:microtubule-based process"/>
    <property type="evidence" value="ECO:0007669"/>
    <property type="project" value="InterPro"/>
</dbReference>
<reference evidence="7" key="1">
    <citation type="submission" date="2021-05" db="EMBL/GenBank/DDBJ databases">
        <title>A free-living protist that lacks canonical eukaryotic 1 DNA replication and segregation systems.</title>
        <authorList>
            <person name="Salas-Leiva D.E."/>
            <person name="Tromer E.C."/>
            <person name="Curtis B.A."/>
            <person name="Jerlstrom-Hultqvist J."/>
            <person name="Kolisko M."/>
            <person name="Yi Z."/>
            <person name="Salas-Leiva J.S."/>
            <person name="Gallot-Lavallee L."/>
            <person name="Kops G.J.P.L."/>
            <person name="Archibald J.M."/>
            <person name="Simpson A.G.B."/>
            <person name="Roger A.J."/>
        </authorList>
    </citation>
    <scope>NUCLEOTIDE SEQUENCE</scope>
    <source>
        <strain evidence="7">BICM</strain>
    </source>
</reference>
<gene>
    <name evidence="7" type="ORF">J8273_3901</name>
</gene>
<dbReference type="InterPro" id="IPR003008">
    <property type="entry name" value="Tubulin_FtsZ_GTPase"/>
</dbReference>
<protein>
    <submittedName>
        <fullName evidence="7">Tubulin</fullName>
    </submittedName>
</protein>
<evidence type="ECO:0000256" key="3">
    <source>
        <dbReference type="ARBA" id="ARBA00022741"/>
    </source>
</evidence>
<comment type="caution">
    <text evidence="7">The sequence shown here is derived from an EMBL/GenBank/DDBJ whole genome shotgun (WGS) entry which is preliminary data.</text>
</comment>
<dbReference type="SUPFAM" id="SSF52490">
    <property type="entry name" value="Tubulin nucleotide-binding domain-like"/>
    <property type="match status" value="1"/>
</dbReference>
<accession>A0A8J6BCM1</accession>
<proteinExistence type="inferred from homology"/>
<dbReference type="Gene3D" id="3.40.50.1440">
    <property type="entry name" value="Tubulin/FtsZ, GTPase domain"/>
    <property type="match status" value="1"/>
</dbReference>
<dbReference type="PROSITE" id="PS00227">
    <property type="entry name" value="TUBULIN"/>
    <property type="match status" value="1"/>
</dbReference>
<dbReference type="InterPro" id="IPR000217">
    <property type="entry name" value="Tubulin"/>
</dbReference>
<sequence>MPKSAFYLVSQPQITADVLNLSQPTQRRSGVTLTARRYSAQKPSSCKRFVHSQYTVIQTITICVGQCGLQVGLDFWTALAKEYGISVKDGKQATNSLTTALPPAAFFHYGKHTDGSRKYVPRAILLDLEPGVLADNKETLGFMNPANIVTGEHFDAALDEETKAAGAGNNWAHGFTKAPHVRSRRVRGESVMQIVKREVSHTNRLDSFLVVHSVAGGTGSGMGSWVIEQLRLSYPSTSIATVSVFPNASDVTVQPYNMLLTLRRLISHTDAAIIVSNENIDGILQRQAAPAKGRQRFDNDVILRVMLGWTAAIRTPTQRSAVSELIRMMRGPRSVNLFCPSCAPVRNPRIIRAKALMASFVDSNGYLVADNQLALPRGSPGDDLSKSNKIITALTVFQNTTESVEAVEAAVGAVRPAFAPWAIPMWKHIQTASSRSPKPPSASAVTVVSCSGMAHVLRKVEGAVSRMLSGRSLEQMTTEQLKKVPFMDTYLQALGAPECLDQFQEAYTVLTGAIELYTQAAHARP</sequence>
<evidence type="ECO:0000256" key="4">
    <source>
        <dbReference type="ARBA" id="ARBA00023134"/>
    </source>
</evidence>
<organism evidence="7 8">
    <name type="scientific">Carpediemonas membranifera</name>
    <dbReference type="NCBI Taxonomy" id="201153"/>
    <lineage>
        <taxon>Eukaryota</taxon>
        <taxon>Metamonada</taxon>
        <taxon>Carpediemonas-like organisms</taxon>
        <taxon>Carpediemonas</taxon>
    </lineage>
</organism>
<dbReference type="InterPro" id="IPR017975">
    <property type="entry name" value="Tubulin_CS"/>
</dbReference>
<name>A0A8J6BCM1_9EUKA</name>
<evidence type="ECO:0000313" key="8">
    <source>
        <dbReference type="Proteomes" id="UP000717585"/>
    </source>
</evidence>
<feature type="domain" description="Tubulin/FtsZ GTPase" evidence="6">
    <location>
        <begin position="103"/>
        <end position="317"/>
    </location>
</feature>
<keyword evidence="8" id="KW-1185">Reference proteome</keyword>
<evidence type="ECO:0000256" key="1">
    <source>
        <dbReference type="ARBA" id="ARBA00009636"/>
    </source>
</evidence>
<keyword evidence="4 5" id="KW-0342">GTP-binding</keyword>
<dbReference type="InterPro" id="IPR036525">
    <property type="entry name" value="Tubulin/FtsZ_GTPase_sf"/>
</dbReference>
<dbReference type="EMBL" id="JAHDYR010000014">
    <property type="protein sequence ID" value="KAG9394647.1"/>
    <property type="molecule type" value="Genomic_DNA"/>
</dbReference>
<dbReference type="OrthoDB" id="10249382at2759"/>
<evidence type="ECO:0000259" key="6">
    <source>
        <dbReference type="SMART" id="SM00864"/>
    </source>
</evidence>
<dbReference type="GO" id="GO:0005525">
    <property type="term" value="F:GTP binding"/>
    <property type="evidence" value="ECO:0007669"/>
    <property type="project" value="UniProtKB-UniRule"/>
</dbReference>
<evidence type="ECO:0000256" key="2">
    <source>
        <dbReference type="ARBA" id="ARBA00022701"/>
    </source>
</evidence>
<dbReference type="SMART" id="SM00864">
    <property type="entry name" value="Tubulin"/>
    <property type="match status" value="1"/>
</dbReference>
<keyword evidence="3 5" id="KW-0547">Nucleotide-binding</keyword>
<dbReference type="PRINTS" id="PR01161">
    <property type="entry name" value="TUBULIN"/>
</dbReference>
<comment type="similarity">
    <text evidence="1 5">Belongs to the tubulin family.</text>
</comment>
<keyword evidence="2 5" id="KW-0493">Microtubule</keyword>
<dbReference type="Proteomes" id="UP000717585">
    <property type="component" value="Unassembled WGS sequence"/>
</dbReference>
<dbReference type="AlphaFoldDB" id="A0A8J6BCM1"/>
<dbReference type="InterPro" id="IPR004057">
    <property type="entry name" value="Epsilon_tubulin"/>
</dbReference>
<dbReference type="PRINTS" id="PR01519">
    <property type="entry name" value="EPSLNTUBULIN"/>
</dbReference>
<dbReference type="GO" id="GO:0005874">
    <property type="term" value="C:microtubule"/>
    <property type="evidence" value="ECO:0007669"/>
    <property type="project" value="UniProtKB-KW"/>
</dbReference>
<evidence type="ECO:0000256" key="5">
    <source>
        <dbReference type="RuleBase" id="RU000352"/>
    </source>
</evidence>
<evidence type="ECO:0000313" key="7">
    <source>
        <dbReference type="EMBL" id="KAG9394647.1"/>
    </source>
</evidence>
<dbReference type="PANTHER" id="PTHR11588">
    <property type="entry name" value="TUBULIN"/>
    <property type="match status" value="1"/>
</dbReference>